<accession>A0ABT2JUE0</accession>
<comment type="caution">
    <text evidence="2">The sequence shown here is derived from an EMBL/GenBank/DDBJ whole genome shotgun (WGS) entry which is preliminary data.</text>
</comment>
<evidence type="ECO:0000256" key="1">
    <source>
        <dbReference type="SAM" id="MobiDB-lite"/>
    </source>
</evidence>
<name>A0ABT2JUE0_9ACTN</name>
<sequence length="204" mass="23365">MREDLSRVREIVLPRPLYSHVIAHAVRKFTDHYLEGETREHKAFGMLAGRPSGAVVEVRAVFPLISNLRHEGAVRRQMDKVVGAHAIPSQTPDGLRGWVADPRELLDIERACDDTDWLLFGNYHTHRVAWEHDALRDTCTELDRVLARDSRQWTFILSAVDLRRPRLRAFFEGDNSREASVRVLPVTPWRPPGSSDSLQQRSTS</sequence>
<keyword evidence="3" id="KW-1185">Reference proteome</keyword>
<dbReference type="EMBL" id="JAJAGO010000006">
    <property type="protein sequence ID" value="MCT2590980.1"/>
    <property type="molecule type" value="Genomic_DNA"/>
</dbReference>
<organism evidence="2 3">
    <name type="scientific">Streptomyces gossypii</name>
    <dbReference type="NCBI Taxonomy" id="2883101"/>
    <lineage>
        <taxon>Bacteria</taxon>
        <taxon>Bacillati</taxon>
        <taxon>Actinomycetota</taxon>
        <taxon>Actinomycetes</taxon>
        <taxon>Kitasatosporales</taxon>
        <taxon>Streptomycetaceae</taxon>
        <taxon>Streptomyces</taxon>
    </lineage>
</organism>
<reference evidence="2 3" key="1">
    <citation type="submission" date="2021-10" db="EMBL/GenBank/DDBJ databases">
        <title>Streptomyces gossypii sp. nov., isolated from soil collected from cotton field.</title>
        <authorList>
            <person name="Ge X."/>
            <person name="Chen X."/>
            <person name="Liu W."/>
        </authorList>
    </citation>
    <scope>NUCLEOTIDE SEQUENCE [LARGE SCALE GENOMIC DNA]</scope>
    <source>
        <strain evidence="2 3">N2-109</strain>
    </source>
</reference>
<dbReference type="Proteomes" id="UP001156389">
    <property type="component" value="Unassembled WGS sequence"/>
</dbReference>
<feature type="region of interest" description="Disordered" evidence="1">
    <location>
        <begin position="185"/>
        <end position="204"/>
    </location>
</feature>
<gene>
    <name evidence="2" type="ORF">LHJ74_13850</name>
</gene>
<dbReference type="SUPFAM" id="SSF102712">
    <property type="entry name" value="JAB1/MPN domain"/>
    <property type="match status" value="1"/>
</dbReference>
<proteinExistence type="predicted"/>
<dbReference type="Gene3D" id="3.40.140.10">
    <property type="entry name" value="Cytidine Deaminase, domain 2"/>
    <property type="match status" value="1"/>
</dbReference>
<dbReference type="RefSeq" id="WP_260218308.1">
    <property type="nucleotide sequence ID" value="NZ_JAJAGO010000006.1"/>
</dbReference>
<feature type="compositionally biased region" description="Polar residues" evidence="1">
    <location>
        <begin position="194"/>
        <end position="204"/>
    </location>
</feature>
<evidence type="ECO:0000313" key="2">
    <source>
        <dbReference type="EMBL" id="MCT2590980.1"/>
    </source>
</evidence>
<protein>
    <submittedName>
        <fullName evidence="2">Uncharacterized protein</fullName>
    </submittedName>
</protein>
<evidence type="ECO:0000313" key="3">
    <source>
        <dbReference type="Proteomes" id="UP001156389"/>
    </source>
</evidence>